<evidence type="ECO:0000256" key="1">
    <source>
        <dbReference type="ARBA" id="ARBA00022598"/>
    </source>
</evidence>
<dbReference type="Gene3D" id="3.30.470.20">
    <property type="entry name" value="ATP-grasp fold, B domain"/>
    <property type="match status" value="1"/>
</dbReference>
<dbReference type="RefSeq" id="WP_085103043.1">
    <property type="nucleotide sequence ID" value="NZ_FWZU01000004.1"/>
</dbReference>
<evidence type="ECO:0000256" key="4">
    <source>
        <dbReference type="PROSITE-ProRule" id="PRU00409"/>
    </source>
</evidence>
<accession>A0A1X7E6C0</accession>
<gene>
    <name evidence="6" type="ORF">SAMN06295933_2686</name>
</gene>
<dbReference type="InterPro" id="IPR052032">
    <property type="entry name" value="ATP-dep_AA_Ligase"/>
</dbReference>
<reference evidence="7" key="1">
    <citation type="submission" date="2017-04" db="EMBL/GenBank/DDBJ databases">
        <authorList>
            <person name="Varghese N."/>
            <person name="Submissions S."/>
        </authorList>
    </citation>
    <scope>NUCLEOTIDE SEQUENCE [LARGE SCALE GENOMIC DNA]</scope>
    <source>
        <strain evidence="7">K3S</strain>
    </source>
</reference>
<dbReference type="GO" id="GO:0005524">
    <property type="term" value="F:ATP binding"/>
    <property type="evidence" value="ECO:0007669"/>
    <property type="project" value="UniProtKB-UniRule"/>
</dbReference>
<dbReference type="GO" id="GO:0046872">
    <property type="term" value="F:metal ion binding"/>
    <property type="evidence" value="ECO:0007669"/>
    <property type="project" value="InterPro"/>
</dbReference>
<keyword evidence="7" id="KW-1185">Reference proteome</keyword>
<evidence type="ECO:0000259" key="5">
    <source>
        <dbReference type="PROSITE" id="PS50975"/>
    </source>
</evidence>
<dbReference type="SUPFAM" id="SSF56059">
    <property type="entry name" value="Glutathione synthetase ATP-binding domain-like"/>
    <property type="match status" value="1"/>
</dbReference>
<dbReference type="PROSITE" id="PS50975">
    <property type="entry name" value="ATP_GRASP"/>
    <property type="match status" value="1"/>
</dbReference>
<evidence type="ECO:0000313" key="7">
    <source>
        <dbReference type="Proteomes" id="UP000192906"/>
    </source>
</evidence>
<evidence type="ECO:0000256" key="2">
    <source>
        <dbReference type="ARBA" id="ARBA00022741"/>
    </source>
</evidence>
<feature type="domain" description="ATP-grasp" evidence="5">
    <location>
        <begin position="97"/>
        <end position="299"/>
    </location>
</feature>
<name>A0A1X7E6C0_9BACT</name>
<proteinExistence type="predicted"/>
<organism evidence="6 7">
    <name type="scientific">Desulfovibrio gilichinskyi</name>
    <dbReference type="NCBI Taxonomy" id="1519643"/>
    <lineage>
        <taxon>Bacteria</taxon>
        <taxon>Pseudomonadati</taxon>
        <taxon>Thermodesulfobacteriota</taxon>
        <taxon>Desulfovibrionia</taxon>
        <taxon>Desulfovibrionales</taxon>
        <taxon>Desulfovibrionaceae</taxon>
        <taxon>Desulfovibrio</taxon>
    </lineage>
</organism>
<dbReference type="GO" id="GO:0016874">
    <property type="term" value="F:ligase activity"/>
    <property type="evidence" value="ECO:0007669"/>
    <property type="project" value="UniProtKB-KW"/>
</dbReference>
<dbReference type="EMBL" id="FWZU01000004">
    <property type="protein sequence ID" value="SMF27946.1"/>
    <property type="molecule type" value="Genomic_DNA"/>
</dbReference>
<keyword evidence="3 4" id="KW-0067">ATP-binding</keyword>
<dbReference type="PANTHER" id="PTHR43585">
    <property type="entry name" value="FUMIPYRROLE BIOSYNTHESIS PROTEIN C"/>
    <property type="match status" value="1"/>
</dbReference>
<dbReference type="STRING" id="1519643.SAMN06295933_2686"/>
<evidence type="ECO:0000313" key="6">
    <source>
        <dbReference type="EMBL" id="SMF27946.1"/>
    </source>
</evidence>
<evidence type="ECO:0000256" key="3">
    <source>
        <dbReference type="ARBA" id="ARBA00022840"/>
    </source>
</evidence>
<dbReference type="InterPro" id="IPR011761">
    <property type="entry name" value="ATP-grasp"/>
</dbReference>
<keyword evidence="2 4" id="KW-0547">Nucleotide-binding</keyword>
<sequence length="389" mass="44684">MFILEKPYVSDLLKNTLIELNAKVLSNDIAKTALHGSPLSLVSEQDFVNSYKSNPNQPVYSNSENAIDWIDNHLISNGLPQKIRLFKDKAAFRDLVKDLYPNFFYKTVAFEELDSVNPADLPIPCVVKPSVGFFSLGVHMVESIKGWHDAVAKIKGEVEHIKTMYPAKVLELDMFIIEQCIEGEEFAVDAYFDGEGKPIILNIFGHLFASSDDVSDRVYITSTEIIKKWHDKFKALLAEIGKRTELTNFPLHIEIRGDEKGNLGVIEVNPMRFAGWCVTDLAYFAYGINPYKYFMQGLTPDWNEIFEKNKDKVYAMIIADVDSSIDRTKIKKVDYEEFNSYFTKPLELRKIDYKTFPVFAFMFAEVEKENMAELKNVLHADFSKYFVFE</sequence>
<protein>
    <submittedName>
        <fullName evidence="6">ATP-grasp domain-containing protein</fullName>
    </submittedName>
</protein>
<keyword evidence="1" id="KW-0436">Ligase</keyword>
<dbReference type="Proteomes" id="UP000192906">
    <property type="component" value="Unassembled WGS sequence"/>
</dbReference>
<dbReference type="Pfam" id="PF13535">
    <property type="entry name" value="ATP-grasp_4"/>
    <property type="match status" value="1"/>
</dbReference>
<dbReference type="AlphaFoldDB" id="A0A1X7E6C0"/>
<dbReference type="OrthoDB" id="6964321at2"/>
<dbReference type="PANTHER" id="PTHR43585:SF2">
    <property type="entry name" value="ATP-GRASP ENZYME FSQD"/>
    <property type="match status" value="1"/>
</dbReference>